<accession>A0A450TXR6</accession>
<proteinExistence type="predicted"/>
<gene>
    <name evidence="1" type="ORF">BECKFW1821C_GA0114237_105916</name>
</gene>
<dbReference type="AlphaFoldDB" id="A0A450TXR6"/>
<sequence length="34" mass="4018">MDANLLIIKDNKIQRIRGAHPYTRTINPSRKARR</sequence>
<evidence type="ECO:0000313" key="1">
    <source>
        <dbReference type="EMBL" id="VFJ74229.1"/>
    </source>
</evidence>
<name>A0A450TXR6_9GAMM</name>
<protein>
    <submittedName>
        <fullName evidence="1">Uncharacterized protein</fullName>
    </submittedName>
</protein>
<dbReference type="EMBL" id="CAADFE010000059">
    <property type="protein sequence ID" value="VFJ74229.1"/>
    <property type="molecule type" value="Genomic_DNA"/>
</dbReference>
<organism evidence="1">
    <name type="scientific">Candidatus Kentrum sp. FW</name>
    <dbReference type="NCBI Taxonomy" id="2126338"/>
    <lineage>
        <taxon>Bacteria</taxon>
        <taxon>Pseudomonadati</taxon>
        <taxon>Pseudomonadota</taxon>
        <taxon>Gammaproteobacteria</taxon>
        <taxon>Candidatus Kentrum</taxon>
    </lineage>
</organism>
<reference evidence="1" key="1">
    <citation type="submission" date="2019-02" db="EMBL/GenBank/DDBJ databases">
        <authorList>
            <person name="Gruber-Vodicka R. H."/>
            <person name="Seah K. B. B."/>
        </authorList>
    </citation>
    <scope>NUCLEOTIDE SEQUENCE</scope>
    <source>
        <strain evidence="1">BECK_BZ131</strain>
    </source>
</reference>